<dbReference type="GO" id="GO:0008083">
    <property type="term" value="F:growth factor activity"/>
    <property type="evidence" value="ECO:0007669"/>
    <property type="project" value="InterPro"/>
</dbReference>
<feature type="compositionally biased region" description="Basic and acidic residues" evidence="16">
    <location>
        <begin position="1"/>
        <end position="11"/>
    </location>
</feature>
<evidence type="ECO:0000256" key="1">
    <source>
        <dbReference type="ARBA" id="ARBA00004412"/>
    </source>
</evidence>
<dbReference type="InterPro" id="IPR003914">
    <property type="entry name" value="Rabaptin"/>
</dbReference>
<dbReference type="Pfam" id="PF01363">
    <property type="entry name" value="FYVE"/>
    <property type="match status" value="1"/>
</dbReference>
<dbReference type="InterPro" id="IPR013083">
    <property type="entry name" value="Znf_RING/FYVE/PHD"/>
</dbReference>
<evidence type="ECO:0000256" key="16">
    <source>
        <dbReference type="SAM" id="MobiDB-lite"/>
    </source>
</evidence>
<proteinExistence type="inferred from homology"/>
<protein>
    <submittedName>
        <fullName evidence="19">Rab GTPase-binding effector protein 1 isoform X1</fullName>
    </submittedName>
</protein>
<name>A0A1W4X0P4_AGRPL</name>
<dbReference type="InterPro" id="IPR017455">
    <property type="entry name" value="Znf_FYVE-rel"/>
</dbReference>
<evidence type="ECO:0000256" key="9">
    <source>
        <dbReference type="ARBA" id="ARBA00022753"/>
    </source>
</evidence>
<evidence type="ECO:0000256" key="14">
    <source>
        <dbReference type="PROSITE-ProRule" id="PRU00091"/>
    </source>
</evidence>
<dbReference type="GO" id="GO:0005096">
    <property type="term" value="F:GTPase activator activity"/>
    <property type="evidence" value="ECO:0007669"/>
    <property type="project" value="InterPro"/>
</dbReference>
<evidence type="ECO:0000256" key="13">
    <source>
        <dbReference type="ARBA" id="ARBA00023054"/>
    </source>
</evidence>
<comment type="subcellular location">
    <subcellularLocation>
        <location evidence="2">Cytoplasm</location>
    </subcellularLocation>
    <subcellularLocation>
        <location evidence="1">Early endosome</location>
    </subcellularLocation>
</comment>
<dbReference type="CDD" id="cd15739">
    <property type="entry name" value="FYVE_RABE_unchar"/>
    <property type="match status" value="1"/>
</dbReference>
<dbReference type="STRING" id="224129.A0A1W4X0P4"/>
<evidence type="ECO:0000256" key="15">
    <source>
        <dbReference type="SAM" id="Coils"/>
    </source>
</evidence>
<keyword evidence="13 15" id="KW-0175">Coiled coil</keyword>
<dbReference type="InParanoid" id="A0A1W4X0P4"/>
<accession>A0A1W4X0P4</accession>
<evidence type="ECO:0000256" key="6">
    <source>
        <dbReference type="ARBA" id="ARBA00022553"/>
    </source>
</evidence>
<dbReference type="GO" id="GO:0008270">
    <property type="term" value="F:zinc ion binding"/>
    <property type="evidence" value="ECO:0007669"/>
    <property type="project" value="UniProtKB-KW"/>
</dbReference>
<evidence type="ECO:0000313" key="18">
    <source>
        <dbReference type="Proteomes" id="UP000192223"/>
    </source>
</evidence>
<dbReference type="Pfam" id="PF03528">
    <property type="entry name" value="Rabaptin"/>
    <property type="match status" value="2"/>
</dbReference>
<dbReference type="SUPFAM" id="SSF103652">
    <property type="entry name" value="G protein-binding domain"/>
    <property type="match status" value="1"/>
</dbReference>
<dbReference type="InterPro" id="IPR011011">
    <property type="entry name" value="Znf_FYVE_PHD"/>
</dbReference>
<dbReference type="OrthoDB" id="79940at2759"/>
<dbReference type="InterPro" id="IPR015390">
    <property type="entry name" value="Rabaptin_Rab5-bd_dom"/>
</dbReference>
<feature type="coiled-coil region" evidence="15">
    <location>
        <begin position="279"/>
        <end position="405"/>
    </location>
</feature>
<keyword evidence="18" id="KW-1185">Reference proteome</keyword>
<evidence type="ECO:0000259" key="17">
    <source>
        <dbReference type="PROSITE" id="PS50178"/>
    </source>
</evidence>
<organism evidence="18 19">
    <name type="scientific">Agrilus planipennis</name>
    <name type="common">Emerald ash borer</name>
    <name type="synonym">Agrilus marcopoli</name>
    <dbReference type="NCBI Taxonomy" id="224129"/>
    <lineage>
        <taxon>Eukaryota</taxon>
        <taxon>Metazoa</taxon>
        <taxon>Ecdysozoa</taxon>
        <taxon>Arthropoda</taxon>
        <taxon>Hexapoda</taxon>
        <taxon>Insecta</taxon>
        <taxon>Pterygota</taxon>
        <taxon>Neoptera</taxon>
        <taxon>Endopterygota</taxon>
        <taxon>Coleoptera</taxon>
        <taxon>Polyphaga</taxon>
        <taxon>Elateriformia</taxon>
        <taxon>Buprestoidea</taxon>
        <taxon>Buprestidae</taxon>
        <taxon>Agrilinae</taxon>
        <taxon>Agrilus</taxon>
    </lineage>
</organism>
<evidence type="ECO:0000256" key="8">
    <source>
        <dbReference type="ARBA" id="ARBA00022723"/>
    </source>
</evidence>
<dbReference type="Gene3D" id="3.30.40.10">
    <property type="entry name" value="Zinc/RING finger domain, C3HC4 (zinc finger)"/>
    <property type="match status" value="1"/>
</dbReference>
<gene>
    <name evidence="19" type="primary">LOC108740038</name>
</gene>
<feature type="domain" description="FYVE-type" evidence="17">
    <location>
        <begin position="579"/>
        <end position="639"/>
    </location>
</feature>
<dbReference type="KEGG" id="apln:108740038"/>
<dbReference type="AlphaFoldDB" id="A0A1W4X0P4"/>
<keyword evidence="4" id="KW-0813">Transport</keyword>
<dbReference type="FunFam" id="1.20.5.730:FF:000005">
    <property type="entry name" value="RABaptiN (Rab effector)"/>
    <property type="match status" value="1"/>
</dbReference>
<dbReference type="GO" id="GO:0006897">
    <property type="term" value="P:endocytosis"/>
    <property type="evidence" value="ECO:0007669"/>
    <property type="project" value="UniProtKB-KW"/>
</dbReference>
<dbReference type="Gene3D" id="1.20.5.730">
    <property type="entry name" value="Single helix bin"/>
    <property type="match status" value="1"/>
</dbReference>
<dbReference type="PANTHER" id="PTHR31179">
    <property type="entry name" value="RAB GTPASE-BINDING EFFECTOR PROTEIN"/>
    <property type="match status" value="1"/>
</dbReference>
<feature type="coiled-coil region" evidence="15">
    <location>
        <begin position="438"/>
        <end position="549"/>
    </location>
</feature>
<evidence type="ECO:0000256" key="7">
    <source>
        <dbReference type="ARBA" id="ARBA00022583"/>
    </source>
</evidence>
<keyword evidence="9" id="KW-0967">Endosome</keyword>
<dbReference type="SMART" id="SM00064">
    <property type="entry name" value="FYVE"/>
    <property type="match status" value="1"/>
</dbReference>
<dbReference type="GeneID" id="108740038"/>
<comment type="similarity">
    <text evidence="3">Belongs to the rabaptin family.</text>
</comment>
<evidence type="ECO:0000256" key="5">
    <source>
        <dbReference type="ARBA" id="ARBA00022490"/>
    </source>
</evidence>
<dbReference type="RefSeq" id="XP_018329711.1">
    <property type="nucleotide sequence ID" value="XM_018474209.2"/>
</dbReference>
<dbReference type="GO" id="GO:0015031">
    <property type="term" value="P:protein transport"/>
    <property type="evidence" value="ECO:0007669"/>
    <property type="project" value="UniProtKB-KW"/>
</dbReference>
<feature type="region of interest" description="Disordered" evidence="16">
    <location>
        <begin position="1"/>
        <end position="24"/>
    </location>
</feature>
<keyword evidence="6" id="KW-0597">Phosphoprotein</keyword>
<dbReference type="PANTHER" id="PTHR31179:SF7">
    <property type="entry name" value="FYVE-TYPE DOMAIN-CONTAINING PROTEIN"/>
    <property type="match status" value="1"/>
</dbReference>
<reference evidence="19" key="1">
    <citation type="submission" date="2025-08" db="UniProtKB">
        <authorList>
            <consortium name="RefSeq"/>
        </authorList>
    </citation>
    <scope>IDENTIFICATION</scope>
    <source>
        <tissue evidence="19">Entire body</tissue>
    </source>
</reference>
<evidence type="ECO:0000313" key="19">
    <source>
        <dbReference type="RefSeq" id="XP_018329711.1"/>
    </source>
</evidence>
<keyword evidence="10 14" id="KW-0863">Zinc-finger</keyword>
<dbReference type="GO" id="GO:0005769">
    <property type="term" value="C:early endosome"/>
    <property type="evidence" value="ECO:0007669"/>
    <property type="project" value="UniProtKB-SubCell"/>
</dbReference>
<evidence type="ECO:0000256" key="3">
    <source>
        <dbReference type="ARBA" id="ARBA00006603"/>
    </source>
</evidence>
<evidence type="ECO:0000256" key="4">
    <source>
        <dbReference type="ARBA" id="ARBA00022448"/>
    </source>
</evidence>
<keyword evidence="12" id="KW-0653">Protein transport</keyword>
<keyword evidence="8" id="KW-0479">Metal-binding</keyword>
<sequence>MESTTDEKDSDAIQQLQADSKKLRDEFDSQRAKFKELFLQKEDELIRKNKENEDLQDKLAKLQRELDDAKSQLVVTNITLESSLEAEKRKAESEIASLQRLIHETVEESSSSKTVYDTEIRKLQKTIQVLENEMGALKSERHSVQEQSSGLVPSVMLSAVTKTLARKLGADVFSSQDGESYQKIENDDDHTKEDAEVLRSLVVPLEEEIKALKDKLRATDRQLQKCKQCRHIPEQEVPRAPSNQSLASVGEGQLGVSVVDENKKTVPEQSQISSQCDMCRNYEAQLVKEQQKVSELQSKVSACEKAAEKHREELLKEIGFRKDMEEKWNEKKEEHKQQVAELSRRTECAEQDLKEAQLLFKQTCNEVEQRLKDLIEDRENVAKELTRLQKENESLAGKYTAHSQELQSEIINLPNTVEELQEVVLKTIQDLIIAKVGKEATEEQMNSLRSDIMLLKDQITNDQQEKESLENSLATEINTLKKQLHVYEKEKRHFLLMENKLTDLQEAHQKVLNQLEETNRAKKLVEDYSSELKSRISSLQQELDNSEAVQKDFVRLSQSLQVQLEKIRDSDNQVRWQYEEDVEECPGCRTAFGTTTKKKKQNCKHCGQVYCTQCLSHVVYSGPNQRASHVCDVCHTLLVKSSAPYFSTEVPHSPG</sequence>
<dbReference type="Pfam" id="PF09311">
    <property type="entry name" value="Rab5-bind"/>
    <property type="match status" value="1"/>
</dbReference>
<evidence type="ECO:0000256" key="12">
    <source>
        <dbReference type="ARBA" id="ARBA00022927"/>
    </source>
</evidence>
<keyword evidence="11" id="KW-0862">Zinc</keyword>
<dbReference type="FunCoup" id="A0A1W4X0P4">
    <property type="interactions" value="958"/>
</dbReference>
<dbReference type="InterPro" id="IPR000306">
    <property type="entry name" value="Znf_FYVE"/>
</dbReference>
<feature type="coiled-coil region" evidence="15">
    <location>
        <begin position="202"/>
        <end position="229"/>
    </location>
</feature>
<evidence type="ECO:0000256" key="2">
    <source>
        <dbReference type="ARBA" id="ARBA00004496"/>
    </source>
</evidence>
<dbReference type="Proteomes" id="UP000192223">
    <property type="component" value="Unplaced"/>
</dbReference>
<evidence type="ECO:0000256" key="11">
    <source>
        <dbReference type="ARBA" id="ARBA00022833"/>
    </source>
</evidence>
<dbReference type="PROSITE" id="PS50178">
    <property type="entry name" value="ZF_FYVE"/>
    <property type="match status" value="1"/>
</dbReference>
<evidence type="ECO:0000256" key="10">
    <source>
        <dbReference type="ARBA" id="ARBA00022771"/>
    </source>
</evidence>
<dbReference type="SUPFAM" id="SSF57903">
    <property type="entry name" value="FYVE/PHD zinc finger"/>
    <property type="match status" value="1"/>
</dbReference>
<dbReference type="InterPro" id="IPR018514">
    <property type="entry name" value="Rabaptin_CC"/>
</dbReference>
<keyword evidence="5" id="KW-0963">Cytoplasm</keyword>
<keyword evidence="7" id="KW-0254">Endocytosis</keyword>